<dbReference type="EMBL" id="JAUJYN010000002">
    <property type="protein sequence ID" value="KAK1278969.1"/>
    <property type="molecule type" value="Genomic_DNA"/>
</dbReference>
<gene>
    <name evidence="1" type="ORF">QJS04_geneDACA003638</name>
</gene>
<sequence length="61" mass="6659">MIDGVWQLRFGICGSLVLEIPVDLDFKDGSGVIKPQVHTFVGCIQPRHGESMWTSGENSGL</sequence>
<dbReference type="Proteomes" id="UP001179952">
    <property type="component" value="Unassembled WGS sequence"/>
</dbReference>
<name>A0AAV9BR09_ACOGR</name>
<proteinExistence type="predicted"/>
<evidence type="ECO:0000313" key="2">
    <source>
        <dbReference type="Proteomes" id="UP001179952"/>
    </source>
</evidence>
<comment type="caution">
    <text evidence="1">The sequence shown here is derived from an EMBL/GenBank/DDBJ whole genome shotgun (WGS) entry which is preliminary data.</text>
</comment>
<organism evidence="1 2">
    <name type="scientific">Acorus gramineus</name>
    <name type="common">Dwarf sweet flag</name>
    <dbReference type="NCBI Taxonomy" id="55184"/>
    <lineage>
        <taxon>Eukaryota</taxon>
        <taxon>Viridiplantae</taxon>
        <taxon>Streptophyta</taxon>
        <taxon>Embryophyta</taxon>
        <taxon>Tracheophyta</taxon>
        <taxon>Spermatophyta</taxon>
        <taxon>Magnoliopsida</taxon>
        <taxon>Liliopsida</taxon>
        <taxon>Acoraceae</taxon>
        <taxon>Acorus</taxon>
    </lineage>
</organism>
<evidence type="ECO:0000313" key="1">
    <source>
        <dbReference type="EMBL" id="KAK1278969.1"/>
    </source>
</evidence>
<protein>
    <submittedName>
        <fullName evidence="1">Uncharacterized protein</fullName>
    </submittedName>
</protein>
<accession>A0AAV9BR09</accession>
<reference evidence="1" key="1">
    <citation type="journal article" date="2023" name="Nat. Commun.">
        <title>Diploid and tetraploid genomes of Acorus and the evolution of monocots.</title>
        <authorList>
            <person name="Ma L."/>
            <person name="Liu K.W."/>
            <person name="Li Z."/>
            <person name="Hsiao Y.Y."/>
            <person name="Qi Y."/>
            <person name="Fu T."/>
            <person name="Tang G.D."/>
            <person name="Zhang D."/>
            <person name="Sun W.H."/>
            <person name="Liu D.K."/>
            <person name="Li Y."/>
            <person name="Chen G.Z."/>
            <person name="Liu X.D."/>
            <person name="Liao X.Y."/>
            <person name="Jiang Y.T."/>
            <person name="Yu X."/>
            <person name="Hao Y."/>
            <person name="Huang J."/>
            <person name="Zhao X.W."/>
            <person name="Ke S."/>
            <person name="Chen Y.Y."/>
            <person name="Wu W.L."/>
            <person name="Hsu J.L."/>
            <person name="Lin Y.F."/>
            <person name="Huang M.D."/>
            <person name="Li C.Y."/>
            <person name="Huang L."/>
            <person name="Wang Z.W."/>
            <person name="Zhao X."/>
            <person name="Zhong W.Y."/>
            <person name="Peng D.H."/>
            <person name="Ahmad S."/>
            <person name="Lan S."/>
            <person name="Zhang J.S."/>
            <person name="Tsai W.C."/>
            <person name="Van de Peer Y."/>
            <person name="Liu Z.J."/>
        </authorList>
    </citation>
    <scope>NUCLEOTIDE SEQUENCE</scope>
    <source>
        <strain evidence="1">SCP</strain>
    </source>
</reference>
<reference evidence="1" key="2">
    <citation type="submission" date="2023-06" db="EMBL/GenBank/DDBJ databases">
        <authorList>
            <person name="Ma L."/>
            <person name="Liu K.-W."/>
            <person name="Li Z."/>
            <person name="Hsiao Y.-Y."/>
            <person name="Qi Y."/>
            <person name="Fu T."/>
            <person name="Tang G."/>
            <person name="Zhang D."/>
            <person name="Sun W.-H."/>
            <person name="Liu D.-K."/>
            <person name="Li Y."/>
            <person name="Chen G.-Z."/>
            <person name="Liu X.-D."/>
            <person name="Liao X.-Y."/>
            <person name="Jiang Y.-T."/>
            <person name="Yu X."/>
            <person name="Hao Y."/>
            <person name="Huang J."/>
            <person name="Zhao X.-W."/>
            <person name="Ke S."/>
            <person name="Chen Y.-Y."/>
            <person name="Wu W.-L."/>
            <person name="Hsu J.-L."/>
            <person name="Lin Y.-F."/>
            <person name="Huang M.-D."/>
            <person name="Li C.-Y."/>
            <person name="Huang L."/>
            <person name="Wang Z.-W."/>
            <person name="Zhao X."/>
            <person name="Zhong W.-Y."/>
            <person name="Peng D.-H."/>
            <person name="Ahmad S."/>
            <person name="Lan S."/>
            <person name="Zhang J.-S."/>
            <person name="Tsai W.-C."/>
            <person name="Van De Peer Y."/>
            <person name="Liu Z.-J."/>
        </authorList>
    </citation>
    <scope>NUCLEOTIDE SEQUENCE</scope>
    <source>
        <strain evidence="1">SCP</strain>
        <tissue evidence="1">Leaves</tissue>
    </source>
</reference>
<keyword evidence="2" id="KW-1185">Reference proteome</keyword>
<dbReference type="AlphaFoldDB" id="A0AAV9BR09"/>